<gene>
    <name evidence="1" type="ORF">PHPALM_17362</name>
</gene>
<comment type="caution">
    <text evidence="1">The sequence shown here is derived from an EMBL/GenBank/DDBJ whole genome shotgun (WGS) entry which is preliminary data.</text>
</comment>
<dbReference type="Proteomes" id="UP000237271">
    <property type="component" value="Unassembled WGS sequence"/>
</dbReference>
<proteinExistence type="predicted"/>
<dbReference type="OrthoDB" id="115201at2759"/>
<dbReference type="InterPro" id="IPR047038">
    <property type="entry name" value="eEF3_chromodomain-like_sf"/>
</dbReference>
<dbReference type="EMBL" id="NCKW01009543">
    <property type="protein sequence ID" value="POM66729.1"/>
    <property type="molecule type" value="Genomic_DNA"/>
</dbReference>
<reference evidence="1 2" key="1">
    <citation type="journal article" date="2017" name="Genome Biol. Evol.">
        <title>Phytophthora megakarya and P. palmivora, closely related causal agents of cacao black pod rot, underwent increases in genome sizes and gene numbers by different mechanisms.</title>
        <authorList>
            <person name="Ali S.S."/>
            <person name="Shao J."/>
            <person name="Lary D.J."/>
            <person name="Kronmiller B."/>
            <person name="Shen D."/>
            <person name="Strem M.D."/>
            <person name="Amoako-Attah I."/>
            <person name="Akrofi A.Y."/>
            <person name="Begoude B.A."/>
            <person name="Ten Hoopen G.M."/>
            <person name="Coulibaly K."/>
            <person name="Kebe B.I."/>
            <person name="Melnick R.L."/>
            <person name="Guiltinan M.J."/>
            <person name="Tyler B.M."/>
            <person name="Meinhardt L.W."/>
            <person name="Bailey B.A."/>
        </authorList>
    </citation>
    <scope>NUCLEOTIDE SEQUENCE [LARGE SCALE GENOMIC DNA]</scope>
    <source>
        <strain evidence="2">sbr112.9</strain>
    </source>
</reference>
<protein>
    <submittedName>
        <fullName evidence="1">Uncharacterized protein</fullName>
    </submittedName>
</protein>
<evidence type="ECO:0000313" key="1">
    <source>
        <dbReference type="EMBL" id="POM66729.1"/>
    </source>
</evidence>
<evidence type="ECO:0000313" key="2">
    <source>
        <dbReference type="Proteomes" id="UP000237271"/>
    </source>
</evidence>
<keyword evidence="2" id="KW-1185">Reference proteome</keyword>
<dbReference type="AlphaFoldDB" id="A0A2P4XMJ9"/>
<accession>A0A2P4XMJ9</accession>
<dbReference type="Gene3D" id="2.40.50.990">
    <property type="match status" value="1"/>
</dbReference>
<name>A0A2P4XMJ9_9STRA</name>
<organism evidence="1 2">
    <name type="scientific">Phytophthora palmivora</name>
    <dbReference type="NCBI Taxonomy" id="4796"/>
    <lineage>
        <taxon>Eukaryota</taxon>
        <taxon>Sar</taxon>
        <taxon>Stramenopiles</taxon>
        <taxon>Oomycota</taxon>
        <taxon>Peronosporomycetes</taxon>
        <taxon>Peronosporales</taxon>
        <taxon>Peronosporaceae</taxon>
        <taxon>Phytophthora</taxon>
    </lineage>
</organism>
<sequence length="265" mass="30814">MRLLQPTKRLELQTKRLTIKSDYVSTKQTWNVARIIQRKPCRSGFMYRVLWCRKKSVGGRYYQRTWEPRRVLLEDGFTKELDLVDRWKNTEIGRFDDFCRDDEFGKFTIGADVSGLYLFNAFKRAAELAGRPDIVSQKDIDEFVADELAERGLDLTKGTSWKMFCVFLKRLRDAGRDFLYKAMVKVNFSIAGRRGARVLEEIVLENGLYLVAAYNHEFVGHAVVLSVQGPNGLIFDLERGEPVPSAEDWVNFISFVRPFIIFEKE</sequence>